<proteinExistence type="predicted"/>
<protein>
    <submittedName>
        <fullName evidence="1">Uncharacterized protein</fullName>
    </submittedName>
</protein>
<dbReference type="EMBL" id="KN837105">
    <property type="protein sequence ID" value="KIJ46843.1"/>
    <property type="molecule type" value="Genomic_DNA"/>
</dbReference>
<evidence type="ECO:0000313" key="1">
    <source>
        <dbReference type="EMBL" id="KIJ46843.1"/>
    </source>
</evidence>
<sequence>MGPAVMELHNKMRAKEAPQLFKARKMGHQRRFSVQKAYRQCCLAHGCPRVSFPPPTQEIKELVREEITEVQNNWEELQLLKNVTEDLDSVIQSSINDVLKGHVYANIDIKGKAHAGDAFPKDWTGPAVGPSHTYGTVIAGESALLGNEYGGKRV</sequence>
<dbReference type="OrthoDB" id="20872at2759"/>
<dbReference type="HOGENOM" id="CLU_1705371_0_0_1"/>
<organism evidence="1 2">
    <name type="scientific">Sphaerobolus stellatus (strain SS14)</name>
    <dbReference type="NCBI Taxonomy" id="990650"/>
    <lineage>
        <taxon>Eukaryota</taxon>
        <taxon>Fungi</taxon>
        <taxon>Dikarya</taxon>
        <taxon>Basidiomycota</taxon>
        <taxon>Agaricomycotina</taxon>
        <taxon>Agaricomycetes</taxon>
        <taxon>Phallomycetidae</taxon>
        <taxon>Geastrales</taxon>
        <taxon>Sphaerobolaceae</taxon>
        <taxon>Sphaerobolus</taxon>
    </lineage>
</organism>
<evidence type="ECO:0000313" key="2">
    <source>
        <dbReference type="Proteomes" id="UP000054279"/>
    </source>
</evidence>
<name>A0A0C9W532_SPHS4</name>
<gene>
    <name evidence="1" type="ORF">M422DRAFT_249587</name>
</gene>
<dbReference type="Proteomes" id="UP000054279">
    <property type="component" value="Unassembled WGS sequence"/>
</dbReference>
<dbReference type="AlphaFoldDB" id="A0A0C9W532"/>
<accession>A0A0C9W532</accession>
<keyword evidence="2" id="KW-1185">Reference proteome</keyword>
<reference evidence="1 2" key="1">
    <citation type="submission" date="2014-06" db="EMBL/GenBank/DDBJ databases">
        <title>Evolutionary Origins and Diversification of the Mycorrhizal Mutualists.</title>
        <authorList>
            <consortium name="DOE Joint Genome Institute"/>
            <consortium name="Mycorrhizal Genomics Consortium"/>
            <person name="Kohler A."/>
            <person name="Kuo A."/>
            <person name="Nagy L.G."/>
            <person name="Floudas D."/>
            <person name="Copeland A."/>
            <person name="Barry K.W."/>
            <person name="Cichocki N."/>
            <person name="Veneault-Fourrey C."/>
            <person name="LaButti K."/>
            <person name="Lindquist E.A."/>
            <person name="Lipzen A."/>
            <person name="Lundell T."/>
            <person name="Morin E."/>
            <person name="Murat C."/>
            <person name="Riley R."/>
            <person name="Ohm R."/>
            <person name="Sun H."/>
            <person name="Tunlid A."/>
            <person name="Henrissat B."/>
            <person name="Grigoriev I.V."/>
            <person name="Hibbett D.S."/>
            <person name="Martin F."/>
        </authorList>
    </citation>
    <scope>NUCLEOTIDE SEQUENCE [LARGE SCALE GENOMIC DNA]</scope>
    <source>
        <strain evidence="1 2">SS14</strain>
    </source>
</reference>